<evidence type="ECO:0000313" key="4">
    <source>
        <dbReference type="Proteomes" id="UP001142175"/>
    </source>
</evidence>
<dbReference type="PANTHER" id="PTHR34220:SF7">
    <property type="entry name" value="SENSOR HISTIDINE KINASE YPDA"/>
    <property type="match status" value="1"/>
</dbReference>
<name>A0A9X2PB70_9BACT</name>
<feature type="domain" description="Signal transduction histidine kinase internal region" evidence="2">
    <location>
        <begin position="163"/>
        <end position="241"/>
    </location>
</feature>
<keyword evidence="4" id="KW-1185">Reference proteome</keyword>
<dbReference type="PANTHER" id="PTHR34220">
    <property type="entry name" value="SENSOR HISTIDINE KINASE YPDA"/>
    <property type="match status" value="1"/>
</dbReference>
<dbReference type="GO" id="GO:0000155">
    <property type="term" value="F:phosphorelay sensor kinase activity"/>
    <property type="evidence" value="ECO:0007669"/>
    <property type="project" value="InterPro"/>
</dbReference>
<evidence type="ECO:0000256" key="1">
    <source>
        <dbReference type="SAM" id="Phobius"/>
    </source>
</evidence>
<keyword evidence="1" id="KW-1133">Transmembrane helix</keyword>
<dbReference type="Proteomes" id="UP001142175">
    <property type="component" value="Unassembled WGS sequence"/>
</dbReference>
<dbReference type="Pfam" id="PF06580">
    <property type="entry name" value="His_kinase"/>
    <property type="match status" value="1"/>
</dbReference>
<feature type="transmembrane region" description="Helical" evidence="1">
    <location>
        <begin position="115"/>
        <end position="139"/>
    </location>
</feature>
<organism evidence="3 4">
    <name type="scientific">Aquiflexum gelatinilyticum</name>
    <dbReference type="NCBI Taxonomy" id="2961943"/>
    <lineage>
        <taxon>Bacteria</taxon>
        <taxon>Pseudomonadati</taxon>
        <taxon>Bacteroidota</taxon>
        <taxon>Cytophagia</taxon>
        <taxon>Cytophagales</taxon>
        <taxon>Cyclobacteriaceae</taxon>
        <taxon>Aquiflexum</taxon>
    </lineage>
</organism>
<feature type="transmembrane region" description="Helical" evidence="1">
    <location>
        <begin position="82"/>
        <end position="103"/>
    </location>
</feature>
<dbReference type="Gene3D" id="3.30.565.10">
    <property type="entry name" value="Histidine kinase-like ATPase, C-terminal domain"/>
    <property type="match status" value="1"/>
</dbReference>
<keyword evidence="1" id="KW-0812">Transmembrane</keyword>
<evidence type="ECO:0000259" key="2">
    <source>
        <dbReference type="Pfam" id="PF06580"/>
    </source>
</evidence>
<dbReference type="InterPro" id="IPR010559">
    <property type="entry name" value="Sig_transdc_His_kin_internal"/>
</dbReference>
<dbReference type="AlphaFoldDB" id="A0A9X2PB70"/>
<proteinExistence type="predicted"/>
<dbReference type="EMBL" id="JANSUY010000007">
    <property type="protein sequence ID" value="MCR9015520.1"/>
    <property type="molecule type" value="Genomic_DNA"/>
</dbReference>
<dbReference type="SUPFAM" id="SSF55874">
    <property type="entry name" value="ATPase domain of HSP90 chaperone/DNA topoisomerase II/histidine kinase"/>
    <property type="match status" value="1"/>
</dbReference>
<sequence>MKKIRLNKKQQYWLLQIVGWLSIVFVETINYTFFIIREFVWAYFIQFCLLAVSGLIASHLYKKLFIKPVVFEKSLSKIWGKALLDTFFITLIMVCTFFIPYIFASPELFSTTDFLIQFLGQMMNIARYVVVWIIIYYLYHILKRNQEISQQKLLMENIAKTSELELLKSQLNPHFLFNALNSIKALVLIDTDKAREAIIKLSELLRFTLNYEKTPLINISDEINEVVKYLELEKIRFGDRLDVYINLQEETLDAKVPPAMILTLAENAIKHGITQLPDGGIIEINSSANSHTLKVEVCNTGELKENENKGIGLKNSTKRLQNLFGEKAQLLLQSKSPNKVSVSIIYPLKYKNHE</sequence>
<keyword evidence="1" id="KW-0472">Membrane</keyword>
<gene>
    <name evidence="3" type="ORF">NU887_10775</name>
</gene>
<dbReference type="InterPro" id="IPR050640">
    <property type="entry name" value="Bact_2-comp_sensor_kinase"/>
</dbReference>
<dbReference type="InterPro" id="IPR036890">
    <property type="entry name" value="HATPase_C_sf"/>
</dbReference>
<keyword evidence="3" id="KW-0808">Transferase</keyword>
<accession>A0A9X2PB70</accession>
<feature type="transmembrane region" description="Helical" evidence="1">
    <location>
        <begin position="40"/>
        <end position="61"/>
    </location>
</feature>
<protein>
    <submittedName>
        <fullName evidence="3">Histidine kinase</fullName>
    </submittedName>
</protein>
<evidence type="ECO:0000313" key="3">
    <source>
        <dbReference type="EMBL" id="MCR9015520.1"/>
    </source>
</evidence>
<reference evidence="3" key="1">
    <citation type="submission" date="2022-08" db="EMBL/GenBank/DDBJ databases">
        <authorList>
            <person name="Zhang D."/>
        </authorList>
    </citation>
    <scope>NUCLEOTIDE SEQUENCE</scope>
    <source>
        <strain evidence="3">XJ19-11</strain>
    </source>
</reference>
<comment type="caution">
    <text evidence="3">The sequence shown here is derived from an EMBL/GenBank/DDBJ whole genome shotgun (WGS) entry which is preliminary data.</text>
</comment>
<dbReference type="GO" id="GO:0016020">
    <property type="term" value="C:membrane"/>
    <property type="evidence" value="ECO:0007669"/>
    <property type="project" value="InterPro"/>
</dbReference>
<keyword evidence="3" id="KW-0418">Kinase</keyword>
<dbReference type="RefSeq" id="WP_258423374.1">
    <property type="nucleotide sequence ID" value="NZ_JANAEZ010000001.1"/>
</dbReference>
<feature type="transmembrane region" description="Helical" evidence="1">
    <location>
        <begin position="12"/>
        <end position="34"/>
    </location>
</feature>